<evidence type="ECO:0000256" key="4">
    <source>
        <dbReference type="RuleBase" id="RU369086"/>
    </source>
</evidence>
<dbReference type="GO" id="GO:0006352">
    <property type="term" value="P:DNA-templated transcription initiation"/>
    <property type="evidence" value="ECO:0007669"/>
    <property type="project" value="UniProtKB-UniRule"/>
</dbReference>
<dbReference type="EMBL" id="JRRC01051908">
    <property type="protein sequence ID" value="KHF98786.1"/>
    <property type="molecule type" value="Genomic_DNA"/>
</dbReference>
<accession>A0A0B0MEK5</accession>
<dbReference type="GO" id="GO:0003727">
    <property type="term" value="F:single-stranded RNA binding"/>
    <property type="evidence" value="ECO:0007669"/>
    <property type="project" value="TreeGrafter"/>
</dbReference>
<gene>
    <name evidence="5" type="ORF">F383_07812</name>
</gene>
<dbReference type="Proteomes" id="UP000032142">
    <property type="component" value="Unassembled WGS sequence"/>
</dbReference>
<dbReference type="InterPro" id="IPR012340">
    <property type="entry name" value="NA-bd_OB-fold"/>
</dbReference>
<dbReference type="GO" id="GO:0003697">
    <property type="term" value="F:single-stranded DNA binding"/>
    <property type="evidence" value="ECO:0007669"/>
    <property type="project" value="TreeGrafter"/>
</dbReference>
<keyword evidence="3 4" id="KW-0804">Transcription</keyword>
<dbReference type="AlphaFoldDB" id="A0A0B0MEK5"/>
<dbReference type="SUPFAM" id="SSF50249">
    <property type="entry name" value="Nucleic acid-binding proteins"/>
    <property type="match status" value="1"/>
</dbReference>
<dbReference type="InterPro" id="IPR036898">
    <property type="entry name" value="RNA_pol_Rpb7-like_N_sf"/>
</dbReference>
<name>A0A0B0MEK5_GOSAR</name>
<dbReference type="PANTHER" id="PTHR12709">
    <property type="entry name" value="DNA-DIRECTED RNA POLYMERASE II, III"/>
    <property type="match status" value="1"/>
</dbReference>
<keyword evidence="2 4" id="KW-0240">DNA-directed RNA polymerase</keyword>
<evidence type="ECO:0000256" key="2">
    <source>
        <dbReference type="ARBA" id="ARBA00022478"/>
    </source>
</evidence>
<evidence type="ECO:0000256" key="1">
    <source>
        <dbReference type="ARBA" id="ARBA00004123"/>
    </source>
</evidence>
<dbReference type="Gene3D" id="2.40.50.140">
    <property type="entry name" value="Nucleic acid-binding proteins"/>
    <property type="match status" value="1"/>
</dbReference>
<evidence type="ECO:0000313" key="6">
    <source>
        <dbReference type="Proteomes" id="UP000032142"/>
    </source>
</evidence>
<comment type="caution">
    <text evidence="5">The sequence shown here is derived from an EMBL/GenBank/DDBJ whole genome shotgun (WGS) entry which is preliminary data.</text>
</comment>
<dbReference type="Gene3D" id="3.30.1490.120">
    <property type="entry name" value="RNA polymerase Rpb7-like, N-terminal domain"/>
    <property type="match status" value="1"/>
</dbReference>
<dbReference type="SUPFAM" id="SSF88798">
    <property type="entry name" value="N-terminal, heterodimerisation domain of RBP7 (RpoE)"/>
    <property type="match status" value="1"/>
</dbReference>
<dbReference type="InterPro" id="IPR045113">
    <property type="entry name" value="Rpb7-like"/>
</dbReference>
<proteinExistence type="predicted"/>
<comment type="function">
    <text evidence="4">DNA-dependent RNA polymerase which catalyzes the transcription of DNA into RNA using the four ribonucleoside triphosphates as substrates.</text>
</comment>
<dbReference type="PANTHER" id="PTHR12709:SF6">
    <property type="entry name" value="DNA-DIRECTED RNA POLYMERASE SUBUNIT 7-LIKE PROTEIN"/>
    <property type="match status" value="1"/>
</dbReference>
<dbReference type="GO" id="GO:0000428">
    <property type="term" value="C:DNA-directed RNA polymerase complex"/>
    <property type="evidence" value="ECO:0007669"/>
    <property type="project" value="UniProtKB-KW"/>
</dbReference>
<keyword evidence="4" id="KW-0539">Nucleus</keyword>
<sequence length="218" mass="24584">MTVLWPAPYSLLCTVPCYRSLHFFLSEEANSICRDMFFEVELQRDVKIHATNLDKPVSRRFILACLLDNLFKEKASEDHGYFLAVTRLKSIGKGNVMDESGNTVFTVVFTCRTFKPFPGEELQGVVRYISQHGVLLKCGPIRNAFLSAWKMSKYQYIPGKKPAFLNNELSKIEKGVVVCFLVLAVRWINASRDFEMLASVDADSLGPVSLPGSDESEL</sequence>
<evidence type="ECO:0000256" key="3">
    <source>
        <dbReference type="ARBA" id="ARBA00023163"/>
    </source>
</evidence>
<comment type="subcellular location">
    <subcellularLocation>
        <location evidence="1 4">Nucleus</location>
    </subcellularLocation>
</comment>
<organism evidence="5 6">
    <name type="scientific">Gossypium arboreum</name>
    <name type="common">Tree cotton</name>
    <name type="synonym">Gossypium nanking</name>
    <dbReference type="NCBI Taxonomy" id="29729"/>
    <lineage>
        <taxon>Eukaryota</taxon>
        <taxon>Viridiplantae</taxon>
        <taxon>Streptophyta</taxon>
        <taxon>Embryophyta</taxon>
        <taxon>Tracheophyta</taxon>
        <taxon>Spermatophyta</taxon>
        <taxon>Magnoliopsida</taxon>
        <taxon>eudicotyledons</taxon>
        <taxon>Gunneridae</taxon>
        <taxon>Pentapetalae</taxon>
        <taxon>rosids</taxon>
        <taxon>malvids</taxon>
        <taxon>Malvales</taxon>
        <taxon>Malvaceae</taxon>
        <taxon>Malvoideae</taxon>
        <taxon>Gossypium</taxon>
    </lineage>
</organism>
<reference evidence="6" key="1">
    <citation type="submission" date="2014-09" db="EMBL/GenBank/DDBJ databases">
        <authorList>
            <person name="Mudge J."/>
            <person name="Ramaraj T."/>
            <person name="Lindquist I.E."/>
            <person name="Bharti A.K."/>
            <person name="Sundararajan A."/>
            <person name="Cameron C.T."/>
            <person name="Woodward J.E."/>
            <person name="May G.D."/>
            <person name="Brubaker C."/>
            <person name="Broadhvest J."/>
            <person name="Wilkins T.A."/>
        </authorList>
    </citation>
    <scope>NUCLEOTIDE SEQUENCE</scope>
    <source>
        <strain evidence="6">cv. AKA8401</strain>
    </source>
</reference>
<dbReference type="GO" id="GO:0005634">
    <property type="term" value="C:nucleus"/>
    <property type="evidence" value="ECO:0007669"/>
    <property type="project" value="UniProtKB-SubCell"/>
</dbReference>
<evidence type="ECO:0000313" key="5">
    <source>
        <dbReference type="EMBL" id="KHF98786.1"/>
    </source>
</evidence>
<keyword evidence="6" id="KW-1185">Reference proteome</keyword>
<protein>
    <recommendedName>
        <fullName evidence="4">DNA-directed RNA polymerase subunit</fullName>
    </recommendedName>
</protein>